<dbReference type="InterPro" id="IPR016024">
    <property type="entry name" value="ARM-type_fold"/>
</dbReference>
<accession>A0AAE3R8B9</accession>
<organism evidence="1 2">
    <name type="scientific">Xanthocytophaga agilis</name>
    <dbReference type="NCBI Taxonomy" id="3048010"/>
    <lineage>
        <taxon>Bacteria</taxon>
        <taxon>Pseudomonadati</taxon>
        <taxon>Bacteroidota</taxon>
        <taxon>Cytophagia</taxon>
        <taxon>Cytophagales</taxon>
        <taxon>Rhodocytophagaceae</taxon>
        <taxon>Xanthocytophaga</taxon>
    </lineage>
</organism>
<dbReference type="Gene3D" id="1.25.10.10">
    <property type="entry name" value="Leucine-rich Repeat Variant"/>
    <property type="match status" value="1"/>
</dbReference>
<evidence type="ECO:0008006" key="3">
    <source>
        <dbReference type="Google" id="ProtNLM"/>
    </source>
</evidence>
<dbReference type="InterPro" id="IPR011989">
    <property type="entry name" value="ARM-like"/>
</dbReference>
<protein>
    <recommendedName>
        <fullName evidence="3">Adenylosuccinate lyase</fullName>
    </recommendedName>
</protein>
<dbReference type="EMBL" id="JASJOU010000016">
    <property type="protein sequence ID" value="MDJ1505536.1"/>
    <property type="molecule type" value="Genomic_DNA"/>
</dbReference>
<dbReference type="Proteomes" id="UP001232063">
    <property type="component" value="Unassembled WGS sequence"/>
</dbReference>
<reference evidence="1" key="1">
    <citation type="submission" date="2023-05" db="EMBL/GenBank/DDBJ databases">
        <authorList>
            <person name="Zhang X."/>
        </authorList>
    </citation>
    <scope>NUCLEOTIDE SEQUENCE</scope>
    <source>
        <strain evidence="1">BD1B2-1</strain>
    </source>
</reference>
<gene>
    <name evidence="1" type="ORF">QNI22_33075</name>
</gene>
<sequence length="172" mass="19987">MILKEQLLKEHSKENTLAIAKYISYDSQRFSELIELFLSGEYRLSQRAVWPVSYCVEEYPDLIQPYLSRIITIAQQKDIHPAVTRNVLRLLQNITIPEELEGEIVDFCFVILKDRSQPSAIRAFAITVAANICQQYEELQQELCLLVEDHLPYEKPAFKSRATKLLRMVKGQ</sequence>
<evidence type="ECO:0000313" key="2">
    <source>
        <dbReference type="Proteomes" id="UP001232063"/>
    </source>
</evidence>
<proteinExistence type="predicted"/>
<evidence type="ECO:0000313" key="1">
    <source>
        <dbReference type="EMBL" id="MDJ1505536.1"/>
    </source>
</evidence>
<comment type="caution">
    <text evidence="1">The sequence shown here is derived from an EMBL/GenBank/DDBJ whole genome shotgun (WGS) entry which is preliminary data.</text>
</comment>
<dbReference type="RefSeq" id="WP_314517658.1">
    <property type="nucleotide sequence ID" value="NZ_JASJOU010000016.1"/>
</dbReference>
<keyword evidence="2" id="KW-1185">Reference proteome</keyword>
<name>A0AAE3R8B9_9BACT</name>
<dbReference type="AlphaFoldDB" id="A0AAE3R8B9"/>
<dbReference type="SUPFAM" id="SSF48371">
    <property type="entry name" value="ARM repeat"/>
    <property type="match status" value="1"/>
</dbReference>